<reference evidence="3" key="1">
    <citation type="journal article" date="2022" name="Int. J. Mol. Sci.">
        <title>Draft Genome of Tanacetum Coccineum: Genomic Comparison of Closely Related Tanacetum-Family Plants.</title>
        <authorList>
            <person name="Yamashiro T."/>
            <person name="Shiraishi A."/>
            <person name="Nakayama K."/>
            <person name="Satake H."/>
        </authorList>
    </citation>
    <scope>NUCLEOTIDE SEQUENCE</scope>
</reference>
<gene>
    <name evidence="2" type="ORF">Tco_0625985</name>
    <name evidence="3" type="ORF">Tco_0655191</name>
</gene>
<keyword evidence="4" id="KW-1185">Reference proteome</keyword>
<evidence type="ECO:0000313" key="2">
    <source>
        <dbReference type="EMBL" id="GJS52623.1"/>
    </source>
</evidence>
<evidence type="ECO:0000313" key="4">
    <source>
        <dbReference type="Proteomes" id="UP001151760"/>
    </source>
</evidence>
<proteinExistence type="predicted"/>
<dbReference type="EMBL" id="BQNB010008668">
    <property type="protein sequence ID" value="GJS52623.1"/>
    <property type="molecule type" value="Genomic_DNA"/>
</dbReference>
<feature type="region of interest" description="Disordered" evidence="1">
    <location>
        <begin position="102"/>
        <end position="127"/>
    </location>
</feature>
<sequence>MVESIGSSIRADLLNASAVQSSAADGLVVADGLLLAIESTLTARVDGLLGDPSMLSPIITSNYIQESHLPDVVSGPGDLLAPSCFNGRSRGLQRDIRAKKKGLQPQGVASVPDNRSSSSNSVLGRKARKPKAMIYTCSLPEVDVEKRALMQGKENRHLAEALGGEGVSLLVYPRLIGNGKPGECYQLPLLPLAPTTLSVEGYPVDLRKGVASLRSPPFRSPQLLNPILNVQLGIHKFTSLSSSNKIVMLVVTSILIAPSKWLQD</sequence>
<dbReference type="Proteomes" id="UP001151760">
    <property type="component" value="Unassembled WGS sequence"/>
</dbReference>
<name>A0ABQ4X5B0_9ASTR</name>
<dbReference type="EMBL" id="BQNB010009219">
    <property type="protein sequence ID" value="GJS60407.1"/>
    <property type="molecule type" value="Genomic_DNA"/>
</dbReference>
<accession>A0ABQ4X5B0</accession>
<evidence type="ECO:0000256" key="1">
    <source>
        <dbReference type="SAM" id="MobiDB-lite"/>
    </source>
</evidence>
<protein>
    <submittedName>
        <fullName evidence="3">Uncharacterized protein</fullName>
    </submittedName>
</protein>
<evidence type="ECO:0000313" key="3">
    <source>
        <dbReference type="EMBL" id="GJS60407.1"/>
    </source>
</evidence>
<reference evidence="3" key="2">
    <citation type="submission" date="2022-01" db="EMBL/GenBank/DDBJ databases">
        <authorList>
            <person name="Yamashiro T."/>
            <person name="Shiraishi A."/>
            <person name="Satake H."/>
            <person name="Nakayama K."/>
        </authorList>
    </citation>
    <scope>NUCLEOTIDE SEQUENCE</scope>
</reference>
<comment type="caution">
    <text evidence="3">The sequence shown here is derived from an EMBL/GenBank/DDBJ whole genome shotgun (WGS) entry which is preliminary data.</text>
</comment>
<organism evidence="3 4">
    <name type="scientific">Tanacetum coccineum</name>
    <dbReference type="NCBI Taxonomy" id="301880"/>
    <lineage>
        <taxon>Eukaryota</taxon>
        <taxon>Viridiplantae</taxon>
        <taxon>Streptophyta</taxon>
        <taxon>Embryophyta</taxon>
        <taxon>Tracheophyta</taxon>
        <taxon>Spermatophyta</taxon>
        <taxon>Magnoliopsida</taxon>
        <taxon>eudicotyledons</taxon>
        <taxon>Gunneridae</taxon>
        <taxon>Pentapetalae</taxon>
        <taxon>asterids</taxon>
        <taxon>campanulids</taxon>
        <taxon>Asterales</taxon>
        <taxon>Asteraceae</taxon>
        <taxon>Asteroideae</taxon>
        <taxon>Anthemideae</taxon>
        <taxon>Anthemidinae</taxon>
        <taxon>Tanacetum</taxon>
    </lineage>
</organism>